<keyword evidence="1" id="KW-0812">Transmembrane</keyword>
<sequence length="143" mass="15933">MKTTEQHSNVVIRYIFLTIGAISFALGTAGIVLPLLPTVPFYMLTLFCLARGSKRFHKMFLESSLYQKTVGAYERDKALTLRTKLSIFLSVSTIMAIGAYFSQDMPIALGVMAFVWLGHVIALVFIVKTKNKELSLIILNIAL</sequence>
<protein>
    <recommendedName>
        <fullName evidence="4">DUF454 domain-containing protein</fullName>
    </recommendedName>
</protein>
<dbReference type="AlphaFoldDB" id="C4FP05"/>
<dbReference type="EMBL" id="ACIK02000007">
    <property type="protein sequence ID" value="EEP65825.1"/>
    <property type="molecule type" value="Genomic_DNA"/>
</dbReference>
<feature type="transmembrane region" description="Helical" evidence="1">
    <location>
        <begin position="85"/>
        <end position="101"/>
    </location>
</feature>
<dbReference type="Proteomes" id="UP000003529">
    <property type="component" value="Unassembled WGS sequence"/>
</dbReference>
<evidence type="ECO:0000256" key="1">
    <source>
        <dbReference type="SAM" id="Phobius"/>
    </source>
</evidence>
<keyword evidence="3" id="KW-1185">Reference proteome</keyword>
<keyword evidence="1" id="KW-1133">Transmembrane helix</keyword>
<name>C4FP05_9FIRM</name>
<keyword evidence="1" id="KW-0472">Membrane</keyword>
<gene>
    <name evidence="2" type="ORF">VEIDISOL_00627</name>
</gene>
<organism evidence="2 3">
    <name type="scientific">Veillonella dispar ATCC 17748</name>
    <dbReference type="NCBI Taxonomy" id="546273"/>
    <lineage>
        <taxon>Bacteria</taxon>
        <taxon>Bacillati</taxon>
        <taxon>Bacillota</taxon>
        <taxon>Negativicutes</taxon>
        <taxon>Veillonellales</taxon>
        <taxon>Veillonellaceae</taxon>
        <taxon>Veillonella</taxon>
    </lineage>
</organism>
<dbReference type="eggNOG" id="COG2832">
    <property type="taxonomic scope" value="Bacteria"/>
</dbReference>
<dbReference type="PANTHER" id="PTHR35813">
    <property type="entry name" value="INNER MEMBRANE PROTEIN YBAN"/>
    <property type="match status" value="1"/>
</dbReference>
<accession>C4FP05</accession>
<dbReference type="GO" id="GO:0005886">
    <property type="term" value="C:plasma membrane"/>
    <property type="evidence" value="ECO:0007669"/>
    <property type="project" value="TreeGrafter"/>
</dbReference>
<evidence type="ECO:0000313" key="3">
    <source>
        <dbReference type="Proteomes" id="UP000003529"/>
    </source>
</evidence>
<proteinExistence type="predicted"/>
<feature type="transmembrane region" description="Helical" evidence="1">
    <location>
        <begin position="12"/>
        <end position="33"/>
    </location>
</feature>
<dbReference type="Pfam" id="PF04304">
    <property type="entry name" value="DUF454"/>
    <property type="match status" value="1"/>
</dbReference>
<dbReference type="InterPro" id="IPR007401">
    <property type="entry name" value="DUF454"/>
</dbReference>
<dbReference type="RefSeq" id="WP_005385727.1">
    <property type="nucleotide sequence ID" value="NZ_GG667604.1"/>
</dbReference>
<dbReference type="PANTHER" id="PTHR35813:SF1">
    <property type="entry name" value="INNER MEMBRANE PROTEIN YBAN"/>
    <property type="match status" value="1"/>
</dbReference>
<dbReference type="OrthoDB" id="5690292at2"/>
<dbReference type="PIRSF" id="PIRSF016789">
    <property type="entry name" value="DUF454"/>
    <property type="match status" value="1"/>
</dbReference>
<comment type="caution">
    <text evidence="2">The sequence shown here is derived from an EMBL/GenBank/DDBJ whole genome shotgun (WGS) entry which is preliminary data.</text>
</comment>
<feature type="transmembrane region" description="Helical" evidence="1">
    <location>
        <begin position="107"/>
        <end position="127"/>
    </location>
</feature>
<reference evidence="2" key="1">
    <citation type="submission" date="2009-04" db="EMBL/GenBank/DDBJ databases">
        <authorList>
            <person name="Weinstock G."/>
            <person name="Sodergren E."/>
            <person name="Clifton S."/>
            <person name="Fulton L."/>
            <person name="Fulton B."/>
            <person name="Courtney L."/>
            <person name="Fronick C."/>
            <person name="Harrison M."/>
            <person name="Strong C."/>
            <person name="Farmer C."/>
            <person name="Delahaunty K."/>
            <person name="Markovic C."/>
            <person name="Hall O."/>
            <person name="Minx P."/>
            <person name="Tomlinson C."/>
            <person name="Mitreva M."/>
            <person name="Nelson J."/>
            <person name="Hou S."/>
            <person name="Wollam A."/>
            <person name="Pepin K.H."/>
            <person name="Johnson M."/>
            <person name="Bhonagiri V."/>
            <person name="Nash W.E."/>
            <person name="Warren W."/>
            <person name="Chinwalla A."/>
            <person name="Mardis E.R."/>
            <person name="Wilson R.K."/>
        </authorList>
    </citation>
    <scope>NUCLEOTIDE SEQUENCE [LARGE SCALE GENOMIC DNA]</scope>
    <source>
        <strain evidence="2">ATCC 17748</strain>
    </source>
</reference>
<evidence type="ECO:0008006" key="4">
    <source>
        <dbReference type="Google" id="ProtNLM"/>
    </source>
</evidence>
<dbReference type="HOGENOM" id="CLU_113299_3_0_9"/>
<evidence type="ECO:0000313" key="2">
    <source>
        <dbReference type="EMBL" id="EEP65825.1"/>
    </source>
</evidence>